<dbReference type="GeneID" id="65566708"/>
<keyword evidence="1" id="KW-0472">Membrane</keyword>
<proteinExistence type="predicted"/>
<dbReference type="EMBL" id="CP075546">
    <property type="protein sequence ID" value="QVV89385.1"/>
    <property type="molecule type" value="Genomic_DNA"/>
</dbReference>
<evidence type="ECO:0008006" key="4">
    <source>
        <dbReference type="Google" id="ProtNLM"/>
    </source>
</evidence>
<evidence type="ECO:0000313" key="2">
    <source>
        <dbReference type="EMBL" id="QVV89385.1"/>
    </source>
</evidence>
<sequence length="184" mass="20258">MNRTAIITLEITITALILVVLIGTYLASGFSYDALIWILLIALGIGAMYLLKKHNTTEVRRIIAVMGILCIGISFAGILTPTPLLPATPTMGMVFGMILLLLHWRMKRQDGELGLQDERSLRIGTYGIACSWYLTYIVVILLATAISLGGMQVPAESVVLILIILMPISTILFQTYFNHKGDVY</sequence>
<dbReference type="KEGG" id="mrtj:KHC33_02295"/>
<dbReference type="AlphaFoldDB" id="A0A8E7EKD1"/>
<feature type="transmembrane region" description="Helical" evidence="1">
    <location>
        <begin position="86"/>
        <end position="104"/>
    </location>
</feature>
<feature type="transmembrane region" description="Helical" evidence="1">
    <location>
        <begin position="125"/>
        <end position="146"/>
    </location>
</feature>
<organism evidence="2 3">
    <name type="scientific">Methanospirillum purgamenti</name>
    <dbReference type="NCBI Taxonomy" id="2834276"/>
    <lineage>
        <taxon>Archaea</taxon>
        <taxon>Methanobacteriati</taxon>
        <taxon>Methanobacteriota</taxon>
        <taxon>Stenosarchaea group</taxon>
        <taxon>Methanomicrobia</taxon>
        <taxon>Methanomicrobiales</taxon>
        <taxon>Methanospirillaceae</taxon>
        <taxon>Methanospirillum</taxon>
    </lineage>
</organism>
<dbReference type="RefSeq" id="WP_214420181.1">
    <property type="nucleotide sequence ID" value="NZ_CP075546.1"/>
</dbReference>
<feature type="transmembrane region" description="Helical" evidence="1">
    <location>
        <begin position="7"/>
        <end position="28"/>
    </location>
</feature>
<feature type="transmembrane region" description="Helical" evidence="1">
    <location>
        <begin position="63"/>
        <end position="80"/>
    </location>
</feature>
<feature type="transmembrane region" description="Helical" evidence="1">
    <location>
        <begin position="34"/>
        <end position="51"/>
    </location>
</feature>
<name>A0A8E7EKD1_9EURY</name>
<dbReference type="Proteomes" id="UP000680656">
    <property type="component" value="Chromosome"/>
</dbReference>
<keyword evidence="3" id="KW-1185">Reference proteome</keyword>
<keyword evidence="1" id="KW-0812">Transmembrane</keyword>
<evidence type="ECO:0000313" key="3">
    <source>
        <dbReference type="Proteomes" id="UP000680656"/>
    </source>
</evidence>
<evidence type="ECO:0000256" key="1">
    <source>
        <dbReference type="SAM" id="Phobius"/>
    </source>
</evidence>
<protein>
    <recommendedName>
        <fullName evidence="4">DUF2178 domain-containing protein</fullName>
    </recommendedName>
</protein>
<keyword evidence="1" id="KW-1133">Transmembrane helix</keyword>
<feature type="transmembrane region" description="Helical" evidence="1">
    <location>
        <begin position="158"/>
        <end position="177"/>
    </location>
</feature>
<accession>A0A8E7EKD1</accession>
<reference evidence="2 3" key="1">
    <citation type="submission" date="2021-05" db="EMBL/GenBank/DDBJ databases">
        <title>A novel Methanospirillum isolate from a pyrite-forming mixed culture.</title>
        <authorList>
            <person name="Bunk B."/>
            <person name="Sproer C."/>
            <person name="Spring S."/>
            <person name="Pester M."/>
        </authorList>
    </citation>
    <scope>NUCLEOTIDE SEQUENCE [LARGE SCALE GENOMIC DNA]</scope>
    <source>
        <strain evidence="2 3">J.3.6.1-F.2.7.3</strain>
    </source>
</reference>
<gene>
    <name evidence="2" type="ORF">KHC33_02295</name>
</gene>